<feature type="chain" id="PRO_5043325077" evidence="1">
    <location>
        <begin position="24"/>
        <end position="120"/>
    </location>
</feature>
<organism evidence="2">
    <name type="scientific">Planktothricoides raciborskii GIHE-MW2</name>
    <dbReference type="NCBI Taxonomy" id="2792601"/>
    <lineage>
        <taxon>Bacteria</taxon>
        <taxon>Bacillati</taxon>
        <taxon>Cyanobacteriota</taxon>
        <taxon>Cyanophyceae</taxon>
        <taxon>Oscillatoriophycideae</taxon>
        <taxon>Oscillatoriales</taxon>
        <taxon>Oscillatoriaceae</taxon>
        <taxon>Planktothricoides</taxon>
    </lineage>
</organism>
<proteinExistence type="predicted"/>
<reference evidence="2" key="1">
    <citation type="submission" date="2024-07" db="EMBL/GenBank/DDBJ databases">
        <authorList>
            <person name="Kim Y.J."/>
            <person name="Jeong J.Y."/>
        </authorList>
    </citation>
    <scope>NUCLEOTIDE SEQUENCE</scope>
    <source>
        <strain evidence="2">GIHE-MW2</strain>
    </source>
</reference>
<evidence type="ECO:0000256" key="1">
    <source>
        <dbReference type="SAM" id="SignalP"/>
    </source>
</evidence>
<keyword evidence="1" id="KW-0732">Signal</keyword>
<sequence>MLRNIFAIAISSAITTTSFGVHAQPQPDNRGNFRNVNWQSWRVVDRDPNGLNCRQGPGTNYNILRRFRFLTQIAPVSSREVKLDKDRDPWVEVIVDNNQSCFVRSHSAFILPSWDFYQQN</sequence>
<protein>
    <submittedName>
        <fullName evidence="2">SH3 domain-containing protein</fullName>
    </submittedName>
</protein>
<dbReference type="AlphaFoldDB" id="A0AAU8JFX9"/>
<evidence type="ECO:0000313" key="2">
    <source>
        <dbReference type="EMBL" id="XCM37005.1"/>
    </source>
</evidence>
<gene>
    <name evidence="2" type="ORF">ABWT76_005808</name>
</gene>
<accession>A0AAU8JFX9</accession>
<dbReference type="EMBL" id="CP159837">
    <property type="protein sequence ID" value="XCM37005.1"/>
    <property type="molecule type" value="Genomic_DNA"/>
</dbReference>
<name>A0AAU8JFX9_9CYAN</name>
<dbReference type="RefSeq" id="WP_054465543.1">
    <property type="nucleotide sequence ID" value="NZ_CP159837.1"/>
</dbReference>
<feature type="signal peptide" evidence="1">
    <location>
        <begin position="1"/>
        <end position="23"/>
    </location>
</feature>
<dbReference type="Gene3D" id="2.30.30.40">
    <property type="entry name" value="SH3 Domains"/>
    <property type="match status" value="1"/>
</dbReference>